<feature type="region of interest" description="Disordered" evidence="2">
    <location>
        <begin position="1"/>
        <end position="23"/>
    </location>
</feature>
<sequence>MAETSTRSSGAATTTSSSYSASGSPITQMAQDHIFSILLLLPTDSIISFSMTCSRFRSLTFSESLWEAICRRDWGPTTVDALKFSAEATNCQQQLSWMRLYKQVCQLDSVSCHRLSGPDAGMVLPKPRASHSLNFVSDCLVLFGGGSEGVVRCICGIYLVILEFPN</sequence>
<evidence type="ECO:0000313" key="5">
    <source>
        <dbReference type="Proteomes" id="UP000288805"/>
    </source>
</evidence>
<dbReference type="Pfam" id="PF12937">
    <property type="entry name" value="F-box-like"/>
    <property type="match status" value="1"/>
</dbReference>
<comment type="caution">
    <text evidence="4">The sequence shown here is derived from an EMBL/GenBank/DDBJ whole genome shotgun (WGS) entry which is preliminary data.</text>
</comment>
<name>A0A438E554_VITVI</name>
<reference evidence="4 5" key="1">
    <citation type="journal article" date="2018" name="PLoS Genet.">
        <title>Population sequencing reveals clonal diversity and ancestral inbreeding in the grapevine cultivar Chardonnay.</title>
        <authorList>
            <person name="Roach M.J."/>
            <person name="Johnson D.L."/>
            <person name="Bohlmann J."/>
            <person name="van Vuuren H.J."/>
            <person name="Jones S.J."/>
            <person name="Pretorius I.S."/>
            <person name="Schmidt S.A."/>
            <person name="Borneman A.R."/>
        </authorList>
    </citation>
    <scope>NUCLEOTIDE SEQUENCE [LARGE SCALE GENOMIC DNA]</scope>
    <source>
        <strain evidence="5">cv. Chardonnay</strain>
        <tissue evidence="4">Leaf</tissue>
    </source>
</reference>
<keyword evidence="1" id="KW-0880">Kelch repeat</keyword>
<evidence type="ECO:0000313" key="4">
    <source>
        <dbReference type="EMBL" id="RVW42802.1"/>
    </source>
</evidence>
<proteinExistence type="predicted"/>
<dbReference type="EMBL" id="QGNW01001393">
    <property type="protein sequence ID" value="RVW42802.1"/>
    <property type="molecule type" value="Genomic_DNA"/>
</dbReference>
<evidence type="ECO:0000256" key="1">
    <source>
        <dbReference type="ARBA" id="ARBA00022441"/>
    </source>
</evidence>
<protein>
    <submittedName>
        <fullName evidence="4">F-box/kelch-repeat protein</fullName>
    </submittedName>
</protein>
<dbReference type="Gene3D" id="1.20.1280.50">
    <property type="match status" value="1"/>
</dbReference>
<evidence type="ECO:0000259" key="3">
    <source>
        <dbReference type="Pfam" id="PF12937"/>
    </source>
</evidence>
<dbReference type="SUPFAM" id="SSF81383">
    <property type="entry name" value="F-box domain"/>
    <property type="match status" value="1"/>
</dbReference>
<dbReference type="InterPro" id="IPR001810">
    <property type="entry name" value="F-box_dom"/>
</dbReference>
<accession>A0A438E554</accession>
<gene>
    <name evidence="4" type="primary">VvCHDh000644_3</name>
    <name evidence="4" type="ORF">CK203_079942</name>
</gene>
<organism evidence="4 5">
    <name type="scientific">Vitis vinifera</name>
    <name type="common">Grape</name>
    <dbReference type="NCBI Taxonomy" id="29760"/>
    <lineage>
        <taxon>Eukaryota</taxon>
        <taxon>Viridiplantae</taxon>
        <taxon>Streptophyta</taxon>
        <taxon>Embryophyta</taxon>
        <taxon>Tracheophyta</taxon>
        <taxon>Spermatophyta</taxon>
        <taxon>Magnoliopsida</taxon>
        <taxon>eudicotyledons</taxon>
        <taxon>Gunneridae</taxon>
        <taxon>Pentapetalae</taxon>
        <taxon>rosids</taxon>
        <taxon>Vitales</taxon>
        <taxon>Vitaceae</taxon>
        <taxon>Viteae</taxon>
        <taxon>Vitis</taxon>
    </lineage>
</organism>
<dbReference type="InterPro" id="IPR036047">
    <property type="entry name" value="F-box-like_dom_sf"/>
</dbReference>
<dbReference type="Proteomes" id="UP000288805">
    <property type="component" value="Unassembled WGS sequence"/>
</dbReference>
<feature type="domain" description="F-box" evidence="3">
    <location>
        <begin position="35"/>
        <end position="72"/>
    </location>
</feature>
<dbReference type="AlphaFoldDB" id="A0A438E554"/>
<evidence type="ECO:0000256" key="2">
    <source>
        <dbReference type="SAM" id="MobiDB-lite"/>
    </source>
</evidence>
<dbReference type="PANTHER" id="PTHR46175:SF4">
    <property type="entry name" value="BACTERIOOPSIN TRANSCRIPTIONAL ACTIVATOR"/>
    <property type="match status" value="1"/>
</dbReference>
<dbReference type="FunFam" id="1.20.1280.50:FF:000099">
    <property type="entry name" value="F-box/kelch-repeat protein At1g51550"/>
    <property type="match status" value="1"/>
</dbReference>
<dbReference type="PANTHER" id="PTHR46175">
    <property type="entry name" value="BACTERIOOPSIN TRANSCRIPTIONAL ACTIVATOR"/>
    <property type="match status" value="1"/>
</dbReference>